<dbReference type="PANTHER" id="PTHR10772">
    <property type="entry name" value="10 KDA HEAT SHOCK PROTEIN"/>
    <property type="match status" value="1"/>
</dbReference>
<evidence type="ECO:0000313" key="6">
    <source>
        <dbReference type="Proteomes" id="UP001431656"/>
    </source>
</evidence>
<dbReference type="InterPro" id="IPR037124">
    <property type="entry name" value="Chaperonin_GroES_sf"/>
</dbReference>
<keyword evidence="6" id="KW-1185">Reference proteome</keyword>
<dbReference type="SUPFAM" id="SSF50129">
    <property type="entry name" value="GroES-like"/>
    <property type="match status" value="1"/>
</dbReference>
<dbReference type="Gene3D" id="2.30.33.40">
    <property type="entry name" value="GroES chaperonin"/>
    <property type="match status" value="1"/>
</dbReference>
<dbReference type="GO" id="GO:0044183">
    <property type="term" value="F:protein folding chaperone"/>
    <property type="evidence" value="ECO:0007669"/>
    <property type="project" value="InterPro"/>
</dbReference>
<dbReference type="CDD" id="cd00320">
    <property type="entry name" value="cpn10"/>
    <property type="match status" value="1"/>
</dbReference>
<protein>
    <recommendedName>
        <fullName evidence="3">10 kDa chaperonin</fullName>
    </recommendedName>
</protein>
<dbReference type="InterPro" id="IPR020818">
    <property type="entry name" value="Chaperonin_GroES"/>
</dbReference>
<accession>A0AAN0KJ75</accession>
<dbReference type="PANTHER" id="PTHR10772:SF58">
    <property type="entry name" value="CO-CHAPERONIN GROES"/>
    <property type="match status" value="1"/>
</dbReference>
<dbReference type="Pfam" id="PF00166">
    <property type="entry name" value="Cpn10"/>
    <property type="match status" value="1"/>
</dbReference>
<dbReference type="SMART" id="SM00883">
    <property type="entry name" value="Cpn10"/>
    <property type="match status" value="1"/>
</dbReference>
<feature type="region of interest" description="Disordered" evidence="4">
    <location>
        <begin position="1"/>
        <end position="31"/>
    </location>
</feature>
<evidence type="ECO:0000313" key="5">
    <source>
        <dbReference type="EMBL" id="BEH03075.1"/>
    </source>
</evidence>
<dbReference type="GO" id="GO:0051082">
    <property type="term" value="F:unfolded protein binding"/>
    <property type="evidence" value="ECO:0007669"/>
    <property type="project" value="TreeGrafter"/>
</dbReference>
<comment type="similarity">
    <text evidence="1 3">Belongs to the GroES chaperonin family.</text>
</comment>
<organism evidence="5 6">
    <name type="scientific">Brooklawnia propionicigenes</name>
    <dbReference type="NCBI Taxonomy" id="3041175"/>
    <lineage>
        <taxon>Bacteria</taxon>
        <taxon>Bacillati</taxon>
        <taxon>Actinomycetota</taxon>
        <taxon>Actinomycetes</taxon>
        <taxon>Propionibacteriales</taxon>
        <taxon>Propionibacteriaceae</taxon>
        <taxon>Brooklawnia</taxon>
    </lineage>
</organism>
<dbReference type="KEGG" id="broo:brsh051_23560"/>
<name>A0AAN0KJ75_9ACTN</name>
<evidence type="ECO:0000256" key="1">
    <source>
        <dbReference type="ARBA" id="ARBA00006975"/>
    </source>
</evidence>
<evidence type="ECO:0000256" key="4">
    <source>
        <dbReference type="SAM" id="MobiDB-lite"/>
    </source>
</evidence>
<sequence length="132" mass="14387">MSSEERPTDDSDDNETVGESAGVGESSPTVLPIRMLHDRILVDPDDEAGERRSTGGILIPATVQMGRRLAWAKVLATGSSVRTVKLGDRVLFDPAERAEVELRGKTYLLLRERDVHAVAAERLQDGSTGLYL</sequence>
<dbReference type="AlphaFoldDB" id="A0AAN0KJ75"/>
<dbReference type="GO" id="GO:0046872">
    <property type="term" value="F:metal ion binding"/>
    <property type="evidence" value="ECO:0007669"/>
    <property type="project" value="TreeGrafter"/>
</dbReference>
<evidence type="ECO:0000256" key="3">
    <source>
        <dbReference type="RuleBase" id="RU000535"/>
    </source>
</evidence>
<evidence type="ECO:0000256" key="2">
    <source>
        <dbReference type="ARBA" id="ARBA00023186"/>
    </source>
</evidence>
<dbReference type="PRINTS" id="PR00297">
    <property type="entry name" value="CHAPERONIN10"/>
</dbReference>
<comment type="subunit">
    <text evidence="3">Heptamer of 7 subunits arranged in a ring.</text>
</comment>
<keyword evidence="2 3" id="KW-0143">Chaperone</keyword>
<dbReference type="GO" id="GO:0005524">
    <property type="term" value="F:ATP binding"/>
    <property type="evidence" value="ECO:0007669"/>
    <property type="project" value="InterPro"/>
</dbReference>
<dbReference type="GO" id="GO:0051087">
    <property type="term" value="F:protein-folding chaperone binding"/>
    <property type="evidence" value="ECO:0007669"/>
    <property type="project" value="TreeGrafter"/>
</dbReference>
<dbReference type="InterPro" id="IPR011032">
    <property type="entry name" value="GroES-like_sf"/>
</dbReference>
<reference evidence="5" key="1">
    <citation type="journal article" date="2024" name="Int. J. Syst. Evol. Microbiol.">
        <title>Brooklawnia propionicigenes sp. nov., a facultatively anaerobic, propionate-producing bacterium isolated from a methanogenic reactor treating waste from cattle farms.</title>
        <authorList>
            <person name="Akita Y."/>
            <person name="Ueki A."/>
            <person name="Tonouchi A."/>
            <person name="Sugawara Y."/>
            <person name="Honma S."/>
            <person name="Kaku N."/>
            <person name="Ueki K."/>
        </authorList>
    </citation>
    <scope>NUCLEOTIDE SEQUENCE</scope>
    <source>
        <strain evidence="5">SH051</strain>
    </source>
</reference>
<gene>
    <name evidence="5" type="ORF">brsh051_23560</name>
</gene>
<proteinExistence type="inferred from homology"/>
<dbReference type="Proteomes" id="UP001431656">
    <property type="component" value="Chromosome"/>
</dbReference>
<dbReference type="EMBL" id="AP028056">
    <property type="protein sequence ID" value="BEH03075.1"/>
    <property type="molecule type" value="Genomic_DNA"/>
</dbReference>
<comment type="function">
    <text evidence="3">Together with the chaperonin GroEL, plays an essential role in assisting protein folding. The GroEL-GroES system forms a nano-cage that allows encapsulation of the non-native substrate proteins and provides a physical environment optimized to promote and accelerate protein folding. GroES binds to the apical surface of the GroEL ring, thereby capping the opening of the GroEL channel.</text>
</comment>